<dbReference type="AlphaFoldDB" id="A0A8W7Q141"/>
<sequence>MFAIDIVQLEHLAPVQGAVALRQIYVLIEQLHRPQPGVRLQRGLVDALGQEEGPGLLERFGRVRQTAGRVERTVRFLVVTFRFMLTEQGEHFCHPEHVSSLVDHSR</sequence>
<reference evidence="1" key="1">
    <citation type="submission" date="2022-08" db="UniProtKB">
        <authorList>
            <consortium name="EnsemblMetazoa"/>
        </authorList>
    </citation>
    <scope>IDENTIFICATION</scope>
</reference>
<organism evidence="1">
    <name type="scientific">Anopheles coluzzii</name>
    <name type="common">African malaria mosquito</name>
    <dbReference type="NCBI Taxonomy" id="1518534"/>
    <lineage>
        <taxon>Eukaryota</taxon>
        <taxon>Metazoa</taxon>
        <taxon>Ecdysozoa</taxon>
        <taxon>Arthropoda</taxon>
        <taxon>Hexapoda</taxon>
        <taxon>Insecta</taxon>
        <taxon>Pterygota</taxon>
        <taxon>Neoptera</taxon>
        <taxon>Endopterygota</taxon>
        <taxon>Diptera</taxon>
        <taxon>Nematocera</taxon>
        <taxon>Culicoidea</taxon>
        <taxon>Culicidae</taxon>
        <taxon>Anophelinae</taxon>
        <taxon>Anopheles</taxon>
    </lineage>
</organism>
<accession>A0A8W7Q141</accession>
<protein>
    <submittedName>
        <fullName evidence="1">Uncharacterized protein</fullName>
    </submittedName>
</protein>
<proteinExistence type="predicted"/>
<evidence type="ECO:0000313" key="1">
    <source>
        <dbReference type="EnsemblMetazoa" id="ACOM041201-PA.1"/>
    </source>
</evidence>
<name>A0A8W7Q141_ANOCL</name>
<dbReference type="Proteomes" id="UP000075882">
    <property type="component" value="Unassembled WGS sequence"/>
</dbReference>
<dbReference type="EnsemblMetazoa" id="ACOM041201-RA">
    <property type="protein sequence ID" value="ACOM041201-PA.1"/>
    <property type="gene ID" value="ACOM041201"/>
</dbReference>